<comment type="similarity">
    <text evidence="16">Belongs to the dus family.</text>
</comment>
<dbReference type="PIRSF" id="PIRSF006621">
    <property type="entry name" value="Dus"/>
    <property type="match status" value="1"/>
</dbReference>
<evidence type="ECO:0000256" key="17">
    <source>
        <dbReference type="PIRSR" id="PIRSR006621-1"/>
    </source>
</evidence>
<dbReference type="InterPro" id="IPR035587">
    <property type="entry name" value="DUS-like_FMN-bd"/>
</dbReference>
<dbReference type="GO" id="GO:0006397">
    <property type="term" value="P:mRNA processing"/>
    <property type="evidence" value="ECO:0007669"/>
    <property type="project" value="UniProtKB-KW"/>
</dbReference>
<evidence type="ECO:0000256" key="16">
    <source>
        <dbReference type="PIRNR" id="PIRNR006621"/>
    </source>
</evidence>
<evidence type="ECO:0000256" key="9">
    <source>
        <dbReference type="ARBA" id="ARBA00048342"/>
    </source>
</evidence>
<evidence type="ECO:0000256" key="15">
    <source>
        <dbReference type="ARBA" id="ARBA00060741"/>
    </source>
</evidence>
<comment type="catalytic activity">
    <reaction evidence="10">
        <text>a 5,6-dihydrouridine in mRNA + NADP(+) = a uridine in mRNA + NADPH + H(+)</text>
        <dbReference type="Rhea" id="RHEA:69855"/>
        <dbReference type="Rhea" id="RHEA-COMP:14658"/>
        <dbReference type="Rhea" id="RHEA-COMP:17789"/>
        <dbReference type="ChEBI" id="CHEBI:15378"/>
        <dbReference type="ChEBI" id="CHEBI:57783"/>
        <dbReference type="ChEBI" id="CHEBI:58349"/>
        <dbReference type="ChEBI" id="CHEBI:65315"/>
        <dbReference type="ChEBI" id="CHEBI:74443"/>
    </reaction>
    <physiologicalReaction direction="right-to-left" evidence="10">
        <dbReference type="Rhea" id="RHEA:69857"/>
    </physiologicalReaction>
</comment>
<dbReference type="InterPro" id="IPR001269">
    <property type="entry name" value="DUS_fam"/>
</dbReference>
<dbReference type="Gene3D" id="3.20.20.70">
    <property type="entry name" value="Aldolase class I"/>
    <property type="match status" value="1"/>
</dbReference>
<protein>
    <recommendedName>
        <fullName evidence="16">tRNA-dihydrouridine synthase</fullName>
        <ecNumber evidence="16">1.3.1.-</ecNumber>
    </recommendedName>
</protein>
<evidence type="ECO:0000256" key="3">
    <source>
        <dbReference type="ARBA" id="ARBA00022643"/>
    </source>
</evidence>
<dbReference type="PROSITE" id="PS01136">
    <property type="entry name" value="UPF0034"/>
    <property type="match status" value="1"/>
</dbReference>
<keyword evidence="21" id="KW-1185">Reference proteome</keyword>
<evidence type="ECO:0000256" key="2">
    <source>
        <dbReference type="ARBA" id="ARBA00022630"/>
    </source>
</evidence>
<reference evidence="20" key="1">
    <citation type="submission" date="2022-07" db="EMBL/GenBank/DDBJ databases">
        <title>Phylogenomic reconstructions and comparative analyses of Kickxellomycotina fungi.</title>
        <authorList>
            <person name="Reynolds N.K."/>
            <person name="Stajich J.E."/>
            <person name="Barry K."/>
            <person name="Grigoriev I.V."/>
            <person name="Crous P."/>
            <person name="Smith M.E."/>
        </authorList>
    </citation>
    <scope>NUCLEOTIDE SEQUENCE</scope>
    <source>
        <strain evidence="20">NBRC 105414</strain>
    </source>
</reference>
<comment type="similarity">
    <text evidence="15">Belongs to the Dus family. Dus4 subfamily.</text>
</comment>
<comment type="catalytic activity">
    <reaction evidence="13">
        <text>5,6-dihydrouridine(20b) in tRNA + NAD(+) = uridine(20b) in tRNA + NADH + H(+)</text>
        <dbReference type="Rhea" id="RHEA:53352"/>
        <dbReference type="Rhea" id="RHEA-COMP:13537"/>
        <dbReference type="Rhea" id="RHEA-COMP:13538"/>
        <dbReference type="ChEBI" id="CHEBI:15378"/>
        <dbReference type="ChEBI" id="CHEBI:57540"/>
        <dbReference type="ChEBI" id="CHEBI:57945"/>
        <dbReference type="ChEBI" id="CHEBI:65315"/>
        <dbReference type="ChEBI" id="CHEBI:74443"/>
        <dbReference type="EC" id="1.3.1.90"/>
    </reaction>
    <physiologicalReaction direction="right-to-left" evidence="13">
        <dbReference type="Rhea" id="RHEA:53354"/>
    </physiologicalReaction>
</comment>
<feature type="binding site" evidence="18">
    <location>
        <position position="146"/>
    </location>
    <ligand>
        <name>FMN</name>
        <dbReference type="ChEBI" id="CHEBI:58210"/>
    </ligand>
</feature>
<accession>A0A9W8H577</accession>
<dbReference type="Proteomes" id="UP001140217">
    <property type="component" value="Unassembled WGS sequence"/>
</dbReference>
<evidence type="ECO:0000256" key="5">
    <source>
        <dbReference type="ARBA" id="ARBA00022694"/>
    </source>
</evidence>
<sequence>MVYECRRQSILQLFADKPRLNVCAPMVRYSKGAFREVLRDYNVDIAYTPMILADVFRSSEFARHDYTTNDRDCPVVVQFAAHDPADLADAAQLVAPYADGIDLNCGCPQKWAYKEHIGAYLSERPEAVQEMVRAVKAAVSIPCSVKIRKHPTDMRKTVELVRRAERMGVDWVTIHGRTRHQKSTEPVDYEAIRLAKESVSVPVLANGGIFTLADAEEMYSRTGVDGVMSARGLLQNPALFAGHEHTPLACVEKYVSLALAYGTPASIFHHHIMYMMESVMSSVERKTFNCLASVPAVLDHLSRFYGIQCTL</sequence>
<dbReference type="EMBL" id="JANBUL010000184">
    <property type="protein sequence ID" value="KAJ2779290.1"/>
    <property type="molecule type" value="Genomic_DNA"/>
</dbReference>
<dbReference type="CDD" id="cd02801">
    <property type="entry name" value="DUS_like_FMN"/>
    <property type="match status" value="1"/>
</dbReference>
<evidence type="ECO:0000256" key="12">
    <source>
        <dbReference type="ARBA" id="ARBA00051779"/>
    </source>
</evidence>
<keyword evidence="5 16" id="KW-0819">tRNA processing</keyword>
<evidence type="ECO:0000256" key="14">
    <source>
        <dbReference type="ARBA" id="ARBA00052996"/>
    </source>
</evidence>
<evidence type="ECO:0000259" key="19">
    <source>
        <dbReference type="Pfam" id="PF01207"/>
    </source>
</evidence>
<evidence type="ECO:0000256" key="4">
    <source>
        <dbReference type="ARBA" id="ARBA00022664"/>
    </source>
</evidence>
<dbReference type="EC" id="1.3.1.-" evidence="16"/>
<comment type="function">
    <text evidence="16">Catalyzes the synthesis of dihydrouridine, a modified base found in the D-loop of most tRNAs.</text>
</comment>
<gene>
    <name evidence="20" type="primary">DUS4</name>
    <name evidence="20" type="ORF">H4R18_004098</name>
</gene>
<dbReference type="GO" id="GO:0050660">
    <property type="term" value="F:flavin adenine dinucleotide binding"/>
    <property type="evidence" value="ECO:0007669"/>
    <property type="project" value="InterPro"/>
</dbReference>
<feature type="binding site" evidence="18">
    <location>
        <begin position="25"/>
        <end position="27"/>
    </location>
    <ligand>
        <name>FMN</name>
        <dbReference type="ChEBI" id="CHEBI:58210"/>
    </ligand>
</feature>
<keyword evidence="3 16" id="KW-0288">FMN</keyword>
<evidence type="ECO:0000256" key="8">
    <source>
        <dbReference type="ARBA" id="ARBA00023027"/>
    </source>
</evidence>
<comment type="catalytic activity">
    <reaction evidence="14">
        <text>5,6-dihydrouridine(20a) in tRNA + NADP(+) = uridine(20a) in tRNA + NADPH + H(+)</text>
        <dbReference type="Rhea" id="RHEA:53344"/>
        <dbReference type="Rhea" id="RHEA-COMP:13535"/>
        <dbReference type="Rhea" id="RHEA-COMP:13536"/>
        <dbReference type="ChEBI" id="CHEBI:15378"/>
        <dbReference type="ChEBI" id="CHEBI:57783"/>
        <dbReference type="ChEBI" id="CHEBI:58349"/>
        <dbReference type="ChEBI" id="CHEBI:65315"/>
        <dbReference type="ChEBI" id="CHEBI:74443"/>
        <dbReference type="EC" id="1.3.1.90"/>
    </reaction>
    <physiologicalReaction direction="right-to-left" evidence="14">
        <dbReference type="Rhea" id="RHEA:53346"/>
    </physiologicalReaction>
</comment>
<evidence type="ECO:0000313" key="20">
    <source>
        <dbReference type="EMBL" id="KAJ2779290.1"/>
    </source>
</evidence>
<keyword evidence="7 16" id="KW-0560">Oxidoreductase</keyword>
<comment type="catalytic activity">
    <reaction evidence="12">
        <text>5,6-dihydrouridine(20a) in tRNA + NAD(+) = uridine(20a) in tRNA + NADH + H(+)</text>
        <dbReference type="Rhea" id="RHEA:53348"/>
        <dbReference type="Rhea" id="RHEA-COMP:13535"/>
        <dbReference type="Rhea" id="RHEA-COMP:13536"/>
        <dbReference type="ChEBI" id="CHEBI:15378"/>
        <dbReference type="ChEBI" id="CHEBI:57540"/>
        <dbReference type="ChEBI" id="CHEBI:57945"/>
        <dbReference type="ChEBI" id="CHEBI:65315"/>
        <dbReference type="ChEBI" id="CHEBI:74443"/>
        <dbReference type="EC" id="1.3.1.90"/>
    </reaction>
    <physiologicalReaction direction="right-to-left" evidence="12">
        <dbReference type="Rhea" id="RHEA:53350"/>
    </physiologicalReaction>
</comment>
<keyword evidence="8" id="KW-0520">NAD</keyword>
<comment type="cofactor">
    <cofactor evidence="1 16 18">
        <name>FMN</name>
        <dbReference type="ChEBI" id="CHEBI:58210"/>
    </cofactor>
</comment>
<feature type="binding site" evidence="18">
    <location>
        <position position="175"/>
    </location>
    <ligand>
        <name>FMN</name>
        <dbReference type="ChEBI" id="CHEBI:58210"/>
    </ligand>
</feature>
<comment type="caution">
    <text evidence="20">The sequence shown here is derived from an EMBL/GenBank/DDBJ whole genome shotgun (WGS) entry which is preliminary data.</text>
</comment>
<dbReference type="Pfam" id="PF01207">
    <property type="entry name" value="Dus"/>
    <property type="match status" value="1"/>
</dbReference>
<feature type="domain" description="DUS-like FMN-binding" evidence="19">
    <location>
        <begin position="23"/>
        <end position="280"/>
    </location>
</feature>
<proteinExistence type="inferred from homology"/>
<evidence type="ECO:0000256" key="1">
    <source>
        <dbReference type="ARBA" id="ARBA00001917"/>
    </source>
</evidence>
<dbReference type="SUPFAM" id="SSF51395">
    <property type="entry name" value="FMN-linked oxidoreductases"/>
    <property type="match status" value="1"/>
</dbReference>
<keyword evidence="4" id="KW-0507">mRNA processing</keyword>
<dbReference type="AlphaFoldDB" id="A0A9W8H577"/>
<dbReference type="GO" id="GO:0102267">
    <property type="term" value="F:tRNA-dihydrouridine20b synthase activity"/>
    <property type="evidence" value="ECO:0007669"/>
    <property type="project" value="UniProtKB-ARBA"/>
</dbReference>
<keyword evidence="18" id="KW-0547">Nucleotide-binding</keyword>
<organism evidence="20 21">
    <name type="scientific">Coemansia javaensis</name>
    <dbReference type="NCBI Taxonomy" id="2761396"/>
    <lineage>
        <taxon>Eukaryota</taxon>
        <taxon>Fungi</taxon>
        <taxon>Fungi incertae sedis</taxon>
        <taxon>Zoopagomycota</taxon>
        <taxon>Kickxellomycotina</taxon>
        <taxon>Kickxellomycetes</taxon>
        <taxon>Kickxellales</taxon>
        <taxon>Kickxellaceae</taxon>
        <taxon>Coemansia</taxon>
    </lineage>
</organism>
<comment type="catalytic activity">
    <reaction evidence="11">
        <text>5,6-dihydrouridine(20b) in tRNA + NADP(+) = uridine(20b) in tRNA + NADPH + H(+)</text>
        <dbReference type="Rhea" id="RHEA:53356"/>
        <dbReference type="Rhea" id="RHEA-COMP:13537"/>
        <dbReference type="Rhea" id="RHEA-COMP:13538"/>
        <dbReference type="ChEBI" id="CHEBI:15378"/>
        <dbReference type="ChEBI" id="CHEBI:57783"/>
        <dbReference type="ChEBI" id="CHEBI:58349"/>
        <dbReference type="ChEBI" id="CHEBI:65315"/>
        <dbReference type="ChEBI" id="CHEBI:74443"/>
        <dbReference type="EC" id="1.3.1.90"/>
    </reaction>
    <physiologicalReaction direction="right-to-left" evidence="11">
        <dbReference type="Rhea" id="RHEA:53358"/>
    </physiologicalReaction>
</comment>
<evidence type="ECO:0000256" key="18">
    <source>
        <dbReference type="PIRSR" id="PIRSR006621-2"/>
    </source>
</evidence>
<dbReference type="InterPro" id="IPR013785">
    <property type="entry name" value="Aldolase_TIM"/>
</dbReference>
<feature type="binding site" evidence="18">
    <location>
        <begin position="206"/>
        <end position="208"/>
    </location>
    <ligand>
        <name>FMN</name>
        <dbReference type="ChEBI" id="CHEBI:58210"/>
    </ligand>
</feature>
<dbReference type="GO" id="GO:0102266">
    <property type="term" value="F:tRNA-dihydrouridine20a synthase activity"/>
    <property type="evidence" value="ECO:0007669"/>
    <property type="project" value="UniProtKB-EC"/>
</dbReference>
<feature type="binding site" evidence="18">
    <location>
        <begin position="230"/>
        <end position="231"/>
    </location>
    <ligand>
        <name>FMN</name>
        <dbReference type="ChEBI" id="CHEBI:58210"/>
    </ligand>
</feature>
<dbReference type="InterPro" id="IPR018517">
    <property type="entry name" value="tRNA_hU_synthase_CS"/>
</dbReference>
<comment type="catalytic activity">
    <reaction evidence="9">
        <text>a 5,6-dihydrouridine in mRNA + NAD(+) = a uridine in mRNA + NADH + H(+)</text>
        <dbReference type="Rhea" id="RHEA:69851"/>
        <dbReference type="Rhea" id="RHEA-COMP:14658"/>
        <dbReference type="Rhea" id="RHEA-COMP:17789"/>
        <dbReference type="ChEBI" id="CHEBI:15378"/>
        <dbReference type="ChEBI" id="CHEBI:57540"/>
        <dbReference type="ChEBI" id="CHEBI:57945"/>
        <dbReference type="ChEBI" id="CHEBI:65315"/>
        <dbReference type="ChEBI" id="CHEBI:74443"/>
    </reaction>
    <physiologicalReaction direction="right-to-left" evidence="9">
        <dbReference type="Rhea" id="RHEA:69853"/>
    </physiologicalReaction>
</comment>
<evidence type="ECO:0000256" key="13">
    <source>
        <dbReference type="ARBA" id="ARBA00051932"/>
    </source>
</evidence>
<evidence type="ECO:0000256" key="6">
    <source>
        <dbReference type="ARBA" id="ARBA00022857"/>
    </source>
</evidence>
<evidence type="ECO:0000313" key="21">
    <source>
        <dbReference type="Proteomes" id="UP001140217"/>
    </source>
</evidence>
<keyword evidence="6" id="KW-0521">NADP</keyword>
<keyword evidence="2 16" id="KW-0285">Flavoprotein</keyword>
<dbReference type="FunFam" id="3.20.20.70:FF:000159">
    <property type="entry name" value="tRNA-dihydrouridine synthase 4"/>
    <property type="match status" value="1"/>
</dbReference>
<feature type="active site" description="Proton donor" evidence="17">
    <location>
        <position position="107"/>
    </location>
</feature>
<dbReference type="PANTHER" id="PTHR11082:SF31">
    <property type="entry name" value="TRNA-DIHYDROURIDINE(20A_20B) SYNTHASE [NAD(P)+]-LIKE"/>
    <property type="match status" value="1"/>
</dbReference>
<evidence type="ECO:0000256" key="7">
    <source>
        <dbReference type="ARBA" id="ARBA00023002"/>
    </source>
</evidence>
<dbReference type="PANTHER" id="PTHR11082">
    <property type="entry name" value="TRNA-DIHYDROURIDINE SYNTHASE"/>
    <property type="match status" value="1"/>
</dbReference>
<evidence type="ECO:0000256" key="11">
    <source>
        <dbReference type="ARBA" id="ARBA00050434"/>
    </source>
</evidence>
<dbReference type="OrthoDB" id="9977870at2759"/>
<evidence type="ECO:0000256" key="10">
    <source>
        <dbReference type="ARBA" id="ARBA00049447"/>
    </source>
</evidence>
<name>A0A9W8H577_9FUNG</name>
<feature type="binding site" evidence="18">
    <location>
        <position position="78"/>
    </location>
    <ligand>
        <name>FMN</name>
        <dbReference type="ChEBI" id="CHEBI:58210"/>
    </ligand>
</feature>